<dbReference type="OrthoDB" id="3643at2759"/>
<name>C7ZM23_FUSV7</name>
<gene>
    <name evidence="1" type="ORF">NECHADRAFT_79770</name>
</gene>
<reference evidence="1 2" key="1">
    <citation type="journal article" date="2009" name="PLoS Genet.">
        <title>The genome of Nectria haematococca: contribution of supernumerary chromosomes to gene expansion.</title>
        <authorList>
            <person name="Coleman J.J."/>
            <person name="Rounsley S.D."/>
            <person name="Rodriguez-Carres M."/>
            <person name="Kuo A."/>
            <person name="Wasmann C.C."/>
            <person name="Grimwood J."/>
            <person name="Schmutz J."/>
            <person name="Taga M."/>
            <person name="White G.J."/>
            <person name="Zhou S."/>
            <person name="Schwartz D.C."/>
            <person name="Freitag M."/>
            <person name="Ma L.J."/>
            <person name="Danchin E.G."/>
            <person name="Henrissat B."/>
            <person name="Coutinho P.M."/>
            <person name="Nelson D.R."/>
            <person name="Straney D."/>
            <person name="Napoli C.A."/>
            <person name="Barker B.M."/>
            <person name="Gribskov M."/>
            <person name="Rep M."/>
            <person name="Kroken S."/>
            <person name="Molnar I."/>
            <person name="Rensing C."/>
            <person name="Kennell J.C."/>
            <person name="Zamora J."/>
            <person name="Farman M.L."/>
            <person name="Selker E.U."/>
            <person name="Salamov A."/>
            <person name="Shapiro H."/>
            <person name="Pangilinan J."/>
            <person name="Lindquist E."/>
            <person name="Lamers C."/>
            <person name="Grigoriev I.V."/>
            <person name="Geiser D.M."/>
            <person name="Covert S.F."/>
            <person name="Temporini E."/>
            <person name="Vanetten H.D."/>
        </authorList>
    </citation>
    <scope>NUCLEOTIDE SEQUENCE [LARGE SCALE GENOMIC DNA]</scope>
    <source>
        <strain evidence="2">ATCC MYA-4622 / CBS 123669 / FGSC 9596 / NRRL 45880 / 77-13-4</strain>
    </source>
</reference>
<dbReference type="STRING" id="660122.C7ZM23"/>
<dbReference type="InParanoid" id="C7ZM23"/>
<dbReference type="RefSeq" id="XP_003040604.1">
    <property type="nucleotide sequence ID" value="XM_003040558.1"/>
</dbReference>
<keyword evidence="2" id="KW-1185">Reference proteome</keyword>
<dbReference type="AlphaFoldDB" id="C7ZM23"/>
<evidence type="ECO:0000313" key="2">
    <source>
        <dbReference type="Proteomes" id="UP000005206"/>
    </source>
</evidence>
<sequence>MPPYLKEIWQEGASFTSFKLIEQGRFNEDELRELMLEKPARYPGCTGTRTWSDNANAEKIVRSLLRKVHDEFSGLPLEAVDYPALEVKPLPMKTAGFEVPGRWKH</sequence>
<protein>
    <submittedName>
        <fullName evidence="1">Uncharacterized protein</fullName>
    </submittedName>
</protein>
<dbReference type="eggNOG" id="KOG1939">
    <property type="taxonomic scope" value="Eukaryota"/>
</dbReference>
<accession>C7ZM23</accession>
<organism evidence="1 2">
    <name type="scientific">Fusarium vanettenii (strain ATCC MYA-4622 / CBS 123669 / FGSC 9596 / NRRL 45880 / 77-13-4)</name>
    <name type="common">Fusarium solani subsp. pisi</name>
    <dbReference type="NCBI Taxonomy" id="660122"/>
    <lineage>
        <taxon>Eukaryota</taxon>
        <taxon>Fungi</taxon>
        <taxon>Dikarya</taxon>
        <taxon>Ascomycota</taxon>
        <taxon>Pezizomycotina</taxon>
        <taxon>Sordariomycetes</taxon>
        <taxon>Hypocreomycetidae</taxon>
        <taxon>Hypocreales</taxon>
        <taxon>Nectriaceae</taxon>
        <taxon>Fusarium</taxon>
        <taxon>Fusarium solani species complex</taxon>
        <taxon>Fusarium vanettenii</taxon>
    </lineage>
</organism>
<dbReference type="KEGG" id="nhe:NECHADRAFT_79770"/>
<dbReference type="Proteomes" id="UP000005206">
    <property type="component" value="Chromosome 5"/>
</dbReference>
<proteinExistence type="predicted"/>
<dbReference type="HOGENOM" id="CLU_2237275_0_0_1"/>
<evidence type="ECO:0000313" key="1">
    <source>
        <dbReference type="EMBL" id="EEU34891.1"/>
    </source>
</evidence>
<dbReference type="EMBL" id="GG698949">
    <property type="protein sequence ID" value="EEU34891.1"/>
    <property type="molecule type" value="Genomic_DNA"/>
</dbReference>
<dbReference type="VEuPathDB" id="FungiDB:NECHADRAFT_79770"/>
<dbReference type="GeneID" id="9679043"/>